<dbReference type="SUPFAM" id="SSF56112">
    <property type="entry name" value="Protein kinase-like (PK-like)"/>
    <property type="match status" value="1"/>
</dbReference>
<keyword evidence="3" id="KW-1185">Reference proteome</keyword>
<dbReference type="SMART" id="SM00587">
    <property type="entry name" value="CHK"/>
    <property type="match status" value="1"/>
</dbReference>
<dbReference type="Gene3D" id="3.90.1200.10">
    <property type="match status" value="1"/>
</dbReference>
<name>A0A7Y4GYT1_9BRAD</name>
<dbReference type="Proteomes" id="UP000544122">
    <property type="component" value="Unassembled WGS sequence"/>
</dbReference>
<evidence type="ECO:0000313" key="2">
    <source>
        <dbReference type="EMBL" id="NOJ44485.1"/>
    </source>
</evidence>
<dbReference type="AlphaFoldDB" id="A0A7Y4GYT1"/>
<proteinExistence type="predicted"/>
<dbReference type="EMBL" id="JAAVLX010000017">
    <property type="protein sequence ID" value="NOJ44485.1"/>
    <property type="molecule type" value="Genomic_DNA"/>
</dbReference>
<dbReference type="Pfam" id="PF02958">
    <property type="entry name" value="EcKL"/>
    <property type="match status" value="2"/>
</dbReference>
<organism evidence="2 3">
    <name type="scientific">Bradyrhizobium australiense</name>
    <dbReference type="NCBI Taxonomy" id="2721161"/>
    <lineage>
        <taxon>Bacteria</taxon>
        <taxon>Pseudomonadati</taxon>
        <taxon>Pseudomonadota</taxon>
        <taxon>Alphaproteobacteria</taxon>
        <taxon>Hyphomicrobiales</taxon>
        <taxon>Nitrobacteraceae</taxon>
        <taxon>Bradyrhizobium</taxon>
    </lineage>
</organism>
<dbReference type="PANTHER" id="PTHR11012">
    <property type="entry name" value="PROTEIN KINASE-LIKE DOMAIN-CONTAINING"/>
    <property type="match status" value="1"/>
</dbReference>
<dbReference type="GO" id="GO:0016740">
    <property type="term" value="F:transferase activity"/>
    <property type="evidence" value="ECO:0007669"/>
    <property type="project" value="UniProtKB-KW"/>
</dbReference>
<reference evidence="2 3" key="1">
    <citation type="submission" date="2020-03" db="EMBL/GenBank/DDBJ databases">
        <title>Bradyrhizobium diversity isolated from nodules of Indigofera sp.</title>
        <authorList>
            <person name="Klepa M."/>
            <person name="Helene L."/>
            <person name="Hungria M."/>
        </authorList>
    </citation>
    <scope>NUCLEOTIDE SEQUENCE [LARGE SCALE GENOMIC DNA]</scope>
    <source>
        <strain evidence="2 3">WSM 1791</strain>
    </source>
</reference>
<evidence type="ECO:0000259" key="1">
    <source>
        <dbReference type="SMART" id="SM00587"/>
    </source>
</evidence>
<dbReference type="PANTHER" id="PTHR11012:SF30">
    <property type="entry name" value="PROTEIN KINASE-LIKE DOMAIN-CONTAINING"/>
    <property type="match status" value="1"/>
</dbReference>
<gene>
    <name evidence="2" type="ORF">HCN58_33920</name>
</gene>
<protein>
    <submittedName>
        <fullName evidence="2">Phosphotransferase</fullName>
    </submittedName>
</protein>
<accession>A0A7Y4GYT1</accession>
<sequence>MTTESLPTAAEARHLTKVLRHCGLLGPARVGGVTVANAFVKQRSHTRRLRLSYEGDAGNAPEFLILKMGHLDSAGRSAYTNQREVAFYRDIAPSLPVGVVPRCLEVVESTDTTAWHLLLEDLSDSHFFGTEHPLPPSRRQCESIMVAWAKFHAAWWDDPHLGAVVGSWPAADWEQYLHTFVREFAGFNNRYEQVMSPERRALYERLLDQGPRLLTRLHARRNLTLVHGDAHWWNCFLPRDGGGDVRLIDWEGWSINTATTDIVYMMAMLWYPDLRRQLERPLLDLYHATLIAQGVRGYDRQALDDDYRLSVLWLILRPVGQAAFNIPPRVWWPNLERIFLALDDLNCRDLVAGR</sequence>
<dbReference type="RefSeq" id="WP_171583666.1">
    <property type="nucleotide sequence ID" value="NZ_JAAVLX010000017.1"/>
</dbReference>
<feature type="domain" description="CHK kinase-like" evidence="1">
    <location>
        <begin position="117"/>
        <end position="296"/>
    </location>
</feature>
<keyword evidence="2" id="KW-0808">Transferase</keyword>
<evidence type="ECO:0000313" key="3">
    <source>
        <dbReference type="Proteomes" id="UP000544122"/>
    </source>
</evidence>
<comment type="caution">
    <text evidence="2">The sequence shown here is derived from an EMBL/GenBank/DDBJ whole genome shotgun (WGS) entry which is preliminary data.</text>
</comment>
<dbReference type="InterPro" id="IPR004119">
    <property type="entry name" value="EcKL"/>
</dbReference>
<dbReference type="InterPro" id="IPR011009">
    <property type="entry name" value="Kinase-like_dom_sf"/>
</dbReference>
<dbReference type="InterPro" id="IPR015897">
    <property type="entry name" value="CHK_kinase-like"/>
</dbReference>